<organism evidence="2 3">
    <name type="scientific">Xylanimonas cellulosilytica (strain DSM 15894 / JCM 12276 / CECT 5975 / KCTC 9989 / LMG 20990 / NBRC 107835 / XIL07)</name>
    <dbReference type="NCBI Taxonomy" id="446471"/>
    <lineage>
        <taxon>Bacteria</taxon>
        <taxon>Bacillati</taxon>
        <taxon>Actinomycetota</taxon>
        <taxon>Actinomycetes</taxon>
        <taxon>Micrococcales</taxon>
        <taxon>Promicromonosporaceae</taxon>
        <taxon>Xylanimonas</taxon>
    </lineage>
</organism>
<keyword evidence="2" id="KW-0614">Plasmid</keyword>
<geneLocation type="plasmid" evidence="2 3">
    <name>pXCEL01</name>
</geneLocation>
<name>D1C0Z0_XYLCX</name>
<gene>
    <name evidence="2" type="ORF">Xcel_3457</name>
</gene>
<keyword evidence="3" id="KW-1185">Reference proteome</keyword>
<dbReference type="Proteomes" id="UP000002255">
    <property type="component" value="Plasmid pXCEL01"/>
</dbReference>
<dbReference type="eggNOG" id="ENOG502ZNHI">
    <property type="taxonomic scope" value="Bacteria"/>
</dbReference>
<accession>D1C0Z0</accession>
<dbReference type="KEGG" id="xce:Xcel_3457"/>
<evidence type="ECO:0000313" key="2">
    <source>
        <dbReference type="EMBL" id="ACZ32456.1"/>
    </source>
</evidence>
<dbReference type="EMBL" id="CP001822">
    <property type="protein sequence ID" value="ACZ32456.1"/>
    <property type="molecule type" value="Genomic_DNA"/>
</dbReference>
<dbReference type="Pfam" id="PF12957">
    <property type="entry name" value="DUF3846"/>
    <property type="match status" value="1"/>
</dbReference>
<evidence type="ECO:0000313" key="3">
    <source>
        <dbReference type="Proteomes" id="UP000002255"/>
    </source>
</evidence>
<sequence length="131" mass="13855">MSNTFRVVTIDVEGNVQVTEWDAQGSEQVSKHLQEAVGGWFDCVGLSESLDMWVNDDGIALGLPVNVVATGIAARFGLTHQPYWGPVVFTGGPDADGASRPLGDLMTKAVIFHAEAVKASLFGVQVVPATI</sequence>
<dbReference type="HOGENOM" id="CLU_158719_0_0_11"/>
<proteinExistence type="predicted"/>
<reference evidence="2 3" key="1">
    <citation type="journal article" date="2010" name="Stand. Genomic Sci.">
        <title>Complete genome sequence of Xylanimonas cellulosilytica type strain (XIL07).</title>
        <authorList>
            <person name="Foster B."/>
            <person name="Pukall R."/>
            <person name="Abt B."/>
            <person name="Nolan M."/>
            <person name="Glavina Del Rio T."/>
            <person name="Chen F."/>
            <person name="Lucas S."/>
            <person name="Tice H."/>
            <person name="Pitluck S."/>
            <person name="Cheng J.-F."/>
            <person name="Chertkov O."/>
            <person name="Brettin T."/>
            <person name="Han C."/>
            <person name="Detter J.C."/>
            <person name="Bruce D."/>
            <person name="Goodwin L."/>
            <person name="Ivanova N."/>
            <person name="Mavromatis K."/>
            <person name="Pati A."/>
            <person name="Mikhailova N."/>
            <person name="Chen A."/>
            <person name="Palaniappan K."/>
            <person name="Land M."/>
            <person name="Hauser L."/>
            <person name="Chang Y.-J."/>
            <person name="Jeffries C.D."/>
            <person name="Chain P."/>
            <person name="Rohde M."/>
            <person name="Goeker M."/>
            <person name="Bristow J."/>
            <person name="Eisen J.A."/>
            <person name="Markowitz V."/>
            <person name="Hugenholtz P."/>
            <person name="Kyrpides N.C."/>
            <person name="Klenk H.-P."/>
            <person name="Lapidus A."/>
        </authorList>
    </citation>
    <scope>NUCLEOTIDE SEQUENCE [LARGE SCALE GENOMIC DNA]</scope>
    <source>
        <strain evidence="3">DSM 15894 / CECT 5975 / LMG 20990 / XIL07</strain>
        <plasmid evidence="3">Plasmid pXCEL01</plasmid>
    </source>
</reference>
<protein>
    <recommendedName>
        <fullName evidence="1">DUF3846 domain-containing protein</fullName>
    </recommendedName>
</protein>
<feature type="domain" description="DUF3846" evidence="1">
    <location>
        <begin position="6"/>
        <end position="104"/>
    </location>
</feature>
<dbReference type="RefSeq" id="WP_012880196.1">
    <property type="nucleotide sequence ID" value="NC_013531.1"/>
</dbReference>
<dbReference type="AlphaFoldDB" id="D1C0Z0"/>
<dbReference type="InterPro" id="IPR024559">
    <property type="entry name" value="DUF3846"/>
</dbReference>
<evidence type="ECO:0000259" key="1">
    <source>
        <dbReference type="Pfam" id="PF12957"/>
    </source>
</evidence>